<proteinExistence type="predicted"/>
<evidence type="ECO:0000313" key="1">
    <source>
        <dbReference type="EMBL" id="CAG8738563.1"/>
    </source>
</evidence>
<sequence length="44" mass="5031">CAPVLHAWGRASGQSIHDMPLCYMHRGERPDVEHPRHTPVLRES</sequence>
<accession>A0ACA9Q5J1</accession>
<feature type="non-terminal residue" evidence="1">
    <location>
        <position position="1"/>
    </location>
</feature>
<gene>
    <name evidence="1" type="ORF">ACOLOM_LOCUS12037</name>
</gene>
<evidence type="ECO:0000313" key="2">
    <source>
        <dbReference type="Proteomes" id="UP000789525"/>
    </source>
</evidence>
<protein>
    <submittedName>
        <fullName evidence="1">11910_t:CDS:1</fullName>
    </submittedName>
</protein>
<comment type="caution">
    <text evidence="1">The sequence shown here is derived from an EMBL/GenBank/DDBJ whole genome shotgun (WGS) entry which is preliminary data.</text>
</comment>
<name>A0ACA9Q5J1_9GLOM</name>
<dbReference type="Proteomes" id="UP000789525">
    <property type="component" value="Unassembled WGS sequence"/>
</dbReference>
<feature type="non-terminal residue" evidence="1">
    <location>
        <position position="44"/>
    </location>
</feature>
<dbReference type="EMBL" id="CAJVPT010046689">
    <property type="protein sequence ID" value="CAG8738563.1"/>
    <property type="molecule type" value="Genomic_DNA"/>
</dbReference>
<reference evidence="1" key="1">
    <citation type="submission" date="2021-06" db="EMBL/GenBank/DDBJ databases">
        <authorList>
            <person name="Kallberg Y."/>
            <person name="Tangrot J."/>
            <person name="Rosling A."/>
        </authorList>
    </citation>
    <scope>NUCLEOTIDE SEQUENCE</scope>
    <source>
        <strain evidence="1">CL356</strain>
    </source>
</reference>
<organism evidence="1 2">
    <name type="scientific">Acaulospora colombiana</name>
    <dbReference type="NCBI Taxonomy" id="27376"/>
    <lineage>
        <taxon>Eukaryota</taxon>
        <taxon>Fungi</taxon>
        <taxon>Fungi incertae sedis</taxon>
        <taxon>Mucoromycota</taxon>
        <taxon>Glomeromycotina</taxon>
        <taxon>Glomeromycetes</taxon>
        <taxon>Diversisporales</taxon>
        <taxon>Acaulosporaceae</taxon>
        <taxon>Acaulospora</taxon>
    </lineage>
</organism>
<keyword evidence="2" id="KW-1185">Reference proteome</keyword>